<dbReference type="InterPro" id="IPR051687">
    <property type="entry name" value="Peroxisomal_Beta-Oxidation"/>
</dbReference>
<dbReference type="Gene3D" id="3.40.50.720">
    <property type="entry name" value="NAD(P)-binding Rossmann-like Domain"/>
    <property type="match status" value="1"/>
</dbReference>
<evidence type="ECO:0000256" key="1">
    <source>
        <dbReference type="ARBA" id="ARBA00006484"/>
    </source>
</evidence>
<reference evidence="7" key="1">
    <citation type="submission" date="2014-10" db="EMBL/GenBank/DDBJ databases">
        <authorList>
            <person name="King R."/>
        </authorList>
    </citation>
    <scope>NUCLEOTIDE SEQUENCE [LARGE SCALE GENOMIC DNA]</scope>
    <source>
        <strain evidence="7">A3/5</strain>
    </source>
</reference>
<evidence type="ECO:0000313" key="7">
    <source>
        <dbReference type="Proteomes" id="UP000245910"/>
    </source>
</evidence>
<name>A0A2L2TSI1_9HYPO</name>
<evidence type="ECO:0000313" key="6">
    <source>
        <dbReference type="EMBL" id="CEI68297.1"/>
    </source>
</evidence>
<dbReference type="InterPro" id="IPR002347">
    <property type="entry name" value="SDR_fam"/>
</dbReference>
<comment type="similarity">
    <text evidence="1 4">Belongs to the short-chain dehydrogenases/reductases (SDR) family.</text>
</comment>
<dbReference type="OrthoDB" id="47007at2759"/>
<dbReference type="GO" id="GO:0016491">
    <property type="term" value="F:oxidoreductase activity"/>
    <property type="evidence" value="ECO:0007669"/>
    <property type="project" value="UniProtKB-KW"/>
</dbReference>
<keyword evidence="3" id="KW-0560">Oxidoreductase</keyword>
<dbReference type="SUPFAM" id="SSF51735">
    <property type="entry name" value="NAD(P)-binding Rossmann-fold domains"/>
    <property type="match status" value="1"/>
</dbReference>
<evidence type="ECO:0000259" key="5">
    <source>
        <dbReference type="SMART" id="SM00822"/>
    </source>
</evidence>
<dbReference type="GeneID" id="37260013"/>
<dbReference type="Pfam" id="PF00106">
    <property type="entry name" value="adh_short"/>
    <property type="match status" value="1"/>
</dbReference>
<sequence length="302" mass="32480">MSETSPLRFDGRVAIVTGSGRGLGREYALHLASLGAALVVNSTTASTANSTTKEITDTGGRAFAHVGNVADRDVANSIVKAAIENFGRVDIIINNAGGANGGEFEQLPDSNLWDMLNVHVGGSWNVTQAAWPYMKKQNFGRIIMTASSMVFGAAQQSTYAAAKTAVIGLARSIAIEGKQHNIFVNTIAPMAYTPGAAAYVSDEQTRTLMEANMPARDVAPTIAWLAHESCQVNGETLVAGGKLVKRVFLAETKGYFGPQEGVWTMESVRDNWDRIVDESDYDVPVDMAEYGPKTFQRIIQQK</sequence>
<proteinExistence type="inferred from homology"/>
<evidence type="ECO:0000256" key="4">
    <source>
        <dbReference type="RuleBase" id="RU000363"/>
    </source>
</evidence>
<dbReference type="KEGG" id="fvn:FVRRES_08374"/>
<dbReference type="PRINTS" id="PR00080">
    <property type="entry name" value="SDRFAMILY"/>
</dbReference>
<accession>A0A2L2TSI1</accession>
<dbReference type="SMART" id="SM00822">
    <property type="entry name" value="PKS_KR"/>
    <property type="match status" value="1"/>
</dbReference>
<evidence type="ECO:0000256" key="3">
    <source>
        <dbReference type="ARBA" id="ARBA00023002"/>
    </source>
</evidence>
<dbReference type="PANTHER" id="PTHR45024">
    <property type="entry name" value="DEHYDROGENASES, SHORT CHAIN"/>
    <property type="match status" value="1"/>
</dbReference>
<dbReference type="AlphaFoldDB" id="A0A2L2TSI1"/>
<dbReference type="STRING" id="56646.A0A2L2TSI1"/>
<dbReference type="PRINTS" id="PR00081">
    <property type="entry name" value="GDHRDH"/>
</dbReference>
<dbReference type="RefSeq" id="XP_025592012.1">
    <property type="nucleotide sequence ID" value="XM_025737119.2"/>
</dbReference>
<dbReference type="Proteomes" id="UP000245910">
    <property type="component" value="Chromosome III"/>
</dbReference>
<dbReference type="EMBL" id="LN649231">
    <property type="protein sequence ID" value="CEI68297.1"/>
    <property type="molecule type" value="Genomic_DNA"/>
</dbReference>
<dbReference type="PROSITE" id="PS00061">
    <property type="entry name" value="ADH_SHORT"/>
    <property type="match status" value="1"/>
</dbReference>
<dbReference type="InterPro" id="IPR036291">
    <property type="entry name" value="NAD(P)-bd_dom_sf"/>
</dbReference>
<protein>
    <recommendedName>
        <fullName evidence="5">Ketoreductase domain-containing protein</fullName>
    </recommendedName>
</protein>
<evidence type="ECO:0000256" key="2">
    <source>
        <dbReference type="ARBA" id="ARBA00022857"/>
    </source>
</evidence>
<dbReference type="PANTHER" id="PTHR45024:SF2">
    <property type="entry name" value="SCP2 DOMAIN-CONTAINING PROTEIN"/>
    <property type="match status" value="1"/>
</dbReference>
<keyword evidence="2" id="KW-0521">NADP</keyword>
<organism evidence="6 7">
    <name type="scientific">Fusarium venenatum</name>
    <dbReference type="NCBI Taxonomy" id="56646"/>
    <lineage>
        <taxon>Eukaryota</taxon>
        <taxon>Fungi</taxon>
        <taxon>Dikarya</taxon>
        <taxon>Ascomycota</taxon>
        <taxon>Pezizomycotina</taxon>
        <taxon>Sordariomycetes</taxon>
        <taxon>Hypocreomycetidae</taxon>
        <taxon>Hypocreales</taxon>
        <taxon>Nectriaceae</taxon>
        <taxon>Fusarium</taxon>
    </lineage>
</organism>
<dbReference type="InterPro" id="IPR020904">
    <property type="entry name" value="Sc_DH/Rdtase_CS"/>
</dbReference>
<feature type="domain" description="Ketoreductase" evidence="5">
    <location>
        <begin position="12"/>
        <end position="190"/>
    </location>
</feature>
<keyword evidence="7" id="KW-1185">Reference proteome</keyword>
<dbReference type="InterPro" id="IPR057326">
    <property type="entry name" value="KR_dom"/>
</dbReference>